<accession>A0A4V0YEU8</accession>
<evidence type="ECO:0000313" key="4">
    <source>
        <dbReference type="Proteomes" id="UP000293568"/>
    </source>
</evidence>
<keyword evidence="2" id="KW-1133">Transmembrane helix</keyword>
<protein>
    <submittedName>
        <fullName evidence="3">Uncharacterized protein</fullName>
    </submittedName>
</protein>
<feature type="transmembrane region" description="Helical" evidence="2">
    <location>
        <begin position="16"/>
        <end position="36"/>
    </location>
</feature>
<sequence length="61" mass="6276">MASSDTEIGTISADDLAVIAAVVVIIGDALALWAVWRARAENLESSSAGSKAGDRSSRKKS</sequence>
<gene>
    <name evidence="3" type="ORF">ET464_02785</name>
</gene>
<evidence type="ECO:0000256" key="2">
    <source>
        <dbReference type="SAM" id="Phobius"/>
    </source>
</evidence>
<dbReference type="RefSeq" id="WP_129438053.1">
    <property type="nucleotide sequence ID" value="NZ_CP035492.1"/>
</dbReference>
<proteinExistence type="predicted"/>
<organism evidence="3 4">
    <name type="scientific">Paenibacillus protaetiae</name>
    <dbReference type="NCBI Taxonomy" id="2509456"/>
    <lineage>
        <taxon>Bacteria</taxon>
        <taxon>Bacillati</taxon>
        <taxon>Bacillota</taxon>
        <taxon>Bacilli</taxon>
        <taxon>Bacillales</taxon>
        <taxon>Paenibacillaceae</taxon>
        <taxon>Paenibacillus</taxon>
    </lineage>
</organism>
<dbReference type="KEGG" id="pprt:ET464_02785"/>
<keyword evidence="2" id="KW-0812">Transmembrane</keyword>
<feature type="region of interest" description="Disordered" evidence="1">
    <location>
        <begin position="42"/>
        <end position="61"/>
    </location>
</feature>
<evidence type="ECO:0000256" key="1">
    <source>
        <dbReference type="SAM" id="MobiDB-lite"/>
    </source>
</evidence>
<name>A0A4V0YEU8_9BACL</name>
<dbReference type="AlphaFoldDB" id="A0A4V0YEU8"/>
<feature type="compositionally biased region" description="Basic and acidic residues" evidence="1">
    <location>
        <begin position="52"/>
        <end position="61"/>
    </location>
</feature>
<dbReference type="EMBL" id="CP035492">
    <property type="protein sequence ID" value="QAY65461.1"/>
    <property type="molecule type" value="Genomic_DNA"/>
</dbReference>
<dbReference type="Proteomes" id="UP000293568">
    <property type="component" value="Chromosome"/>
</dbReference>
<reference evidence="3 4" key="1">
    <citation type="submission" date="2019-01" db="EMBL/GenBank/DDBJ databases">
        <title>Genome sequencing of strain FW100M-2.</title>
        <authorList>
            <person name="Heo J."/>
            <person name="Kim S.-J."/>
            <person name="Kim J.-S."/>
            <person name="Hong S.-B."/>
            <person name="Kwon S.-W."/>
        </authorList>
    </citation>
    <scope>NUCLEOTIDE SEQUENCE [LARGE SCALE GENOMIC DNA]</scope>
    <source>
        <strain evidence="3 4">FW100M-2</strain>
    </source>
</reference>
<keyword evidence="4" id="KW-1185">Reference proteome</keyword>
<evidence type="ECO:0000313" key="3">
    <source>
        <dbReference type="EMBL" id="QAY65461.1"/>
    </source>
</evidence>
<keyword evidence="2" id="KW-0472">Membrane</keyword>